<dbReference type="Proteomes" id="UP000000600">
    <property type="component" value="Unassembled WGS sequence"/>
</dbReference>
<dbReference type="eggNOG" id="KOG0566">
    <property type="taxonomic scope" value="Eukaryota"/>
</dbReference>
<dbReference type="GeneID" id="5039088"/>
<name>A0DS89_PARTE</name>
<dbReference type="InterPro" id="IPR002013">
    <property type="entry name" value="SAC_dom"/>
</dbReference>
<dbReference type="EMBL" id="CT868552">
    <property type="protein sequence ID" value="CAK85906.1"/>
    <property type="molecule type" value="Genomic_DNA"/>
</dbReference>
<evidence type="ECO:0000313" key="2">
    <source>
        <dbReference type="EMBL" id="CAK85906.1"/>
    </source>
</evidence>
<dbReference type="GO" id="GO:0005783">
    <property type="term" value="C:endoplasmic reticulum"/>
    <property type="evidence" value="ECO:0000318"/>
    <property type="project" value="GO_Central"/>
</dbReference>
<dbReference type="HOGENOM" id="CLU_904503_0_0_1"/>
<dbReference type="Pfam" id="PF02383">
    <property type="entry name" value="Syja_N"/>
    <property type="match status" value="1"/>
</dbReference>
<feature type="domain" description="SAC" evidence="1">
    <location>
        <begin position="66"/>
        <end position="308"/>
    </location>
</feature>
<dbReference type="OrthoDB" id="405996at2759"/>
<evidence type="ECO:0000259" key="1">
    <source>
        <dbReference type="PROSITE" id="PS50275"/>
    </source>
</evidence>
<proteinExistence type="predicted"/>
<dbReference type="PANTHER" id="PTHR45662">
    <property type="entry name" value="PHOSPHATIDYLINOSITIDE PHOSPHATASE SAC1"/>
    <property type="match status" value="1"/>
</dbReference>
<dbReference type="KEGG" id="ptm:GSPATT00019610001"/>
<dbReference type="InParanoid" id="A0DS89"/>
<evidence type="ECO:0000313" key="3">
    <source>
        <dbReference type="Proteomes" id="UP000000600"/>
    </source>
</evidence>
<reference evidence="2 3" key="1">
    <citation type="journal article" date="2006" name="Nature">
        <title>Global trends of whole-genome duplications revealed by the ciliate Paramecium tetraurelia.</title>
        <authorList>
            <consortium name="Genoscope"/>
            <person name="Aury J.-M."/>
            <person name="Jaillon O."/>
            <person name="Duret L."/>
            <person name="Noel B."/>
            <person name="Jubin C."/>
            <person name="Porcel B.M."/>
            <person name="Segurens B."/>
            <person name="Daubin V."/>
            <person name="Anthouard V."/>
            <person name="Aiach N."/>
            <person name="Arnaiz O."/>
            <person name="Billaut A."/>
            <person name="Beisson J."/>
            <person name="Blanc I."/>
            <person name="Bouhouche K."/>
            <person name="Camara F."/>
            <person name="Duharcourt S."/>
            <person name="Guigo R."/>
            <person name="Gogendeau D."/>
            <person name="Katinka M."/>
            <person name="Keller A.-M."/>
            <person name="Kissmehl R."/>
            <person name="Klotz C."/>
            <person name="Koll F."/>
            <person name="Le Moue A."/>
            <person name="Lepere C."/>
            <person name="Malinsky S."/>
            <person name="Nowacki M."/>
            <person name="Nowak J.K."/>
            <person name="Plattner H."/>
            <person name="Poulain J."/>
            <person name="Ruiz F."/>
            <person name="Serrano V."/>
            <person name="Zagulski M."/>
            <person name="Dessen P."/>
            <person name="Betermier M."/>
            <person name="Weissenbach J."/>
            <person name="Scarpelli C."/>
            <person name="Schachter V."/>
            <person name="Sperling L."/>
            <person name="Meyer E."/>
            <person name="Cohen J."/>
            <person name="Wincker P."/>
        </authorList>
    </citation>
    <scope>NUCLEOTIDE SEQUENCE [LARGE SCALE GENOMIC DNA]</scope>
    <source>
        <strain evidence="2 3">Stock d4-2</strain>
    </source>
</reference>
<dbReference type="RefSeq" id="XP_001453303.1">
    <property type="nucleotide sequence ID" value="XM_001453266.1"/>
</dbReference>
<accession>A0DS89</accession>
<dbReference type="PROSITE" id="PS50275">
    <property type="entry name" value="SAC"/>
    <property type="match status" value="1"/>
</dbReference>
<dbReference type="GO" id="GO:0043812">
    <property type="term" value="F:phosphatidylinositol-4-phosphate phosphatase activity"/>
    <property type="evidence" value="ECO:0000318"/>
    <property type="project" value="GO_Central"/>
</dbReference>
<protein>
    <recommendedName>
        <fullName evidence="1">SAC domain-containing protein</fullName>
    </recommendedName>
</protein>
<organism evidence="2 3">
    <name type="scientific">Paramecium tetraurelia</name>
    <dbReference type="NCBI Taxonomy" id="5888"/>
    <lineage>
        <taxon>Eukaryota</taxon>
        <taxon>Sar</taxon>
        <taxon>Alveolata</taxon>
        <taxon>Ciliophora</taxon>
        <taxon>Intramacronucleata</taxon>
        <taxon>Oligohymenophorea</taxon>
        <taxon>Peniculida</taxon>
        <taxon>Parameciidae</taxon>
        <taxon>Paramecium</taxon>
    </lineage>
</organism>
<keyword evidence="3" id="KW-1185">Reference proteome</keyword>
<dbReference type="AlphaFoldDB" id="A0DS89"/>
<dbReference type="STRING" id="5888.A0DS89"/>
<dbReference type="GO" id="GO:0046856">
    <property type="term" value="P:phosphatidylinositol dephosphorylation"/>
    <property type="evidence" value="ECO:0000318"/>
    <property type="project" value="GO_Central"/>
</dbReference>
<dbReference type="PANTHER" id="PTHR45662:SF2">
    <property type="entry name" value="PHOSPHATIDYLINOSITOL-3-PHOSPHATASE SAC1"/>
    <property type="match status" value="1"/>
</dbReference>
<sequence length="308" mass="36338">MVDRCTHHQLHPLYKDFFRIHSTKFIALDNIAAYVTEIQDATSILKNLFSKGFYFPYEKCDDIDREEYMWNRGLCKQIYTQQIKNQDVLIIQGFMDSYSVYLEGKRVQVALITKRSLKAPGTRLAQTGVQKDGNVANFVETTQIVVVANLKSQFKQIRGSVPVFWRESGNLLMKKLELYGTEQENHIAFTNHFNNLIFEKKRESVSSEHDLIQAYELGVHQYQPDKLRYIYYNFDEITQDVDFHRINQVIMKISNFIQNIQFNAYDLLTNQRKLKQRGIVRTNCLNCLDRTNVYQQRVGLLMLEYQLK</sequence>
<gene>
    <name evidence="2" type="ORF">GSPATT00019610001</name>
</gene>